<dbReference type="AlphaFoldDB" id="A0A7J7N166"/>
<evidence type="ECO:0000313" key="1">
    <source>
        <dbReference type="EMBL" id="KAF6160939.1"/>
    </source>
</evidence>
<protein>
    <submittedName>
        <fullName evidence="1">Uncharacterized protein</fullName>
    </submittedName>
</protein>
<organism evidence="1 2">
    <name type="scientific">Kingdonia uniflora</name>
    <dbReference type="NCBI Taxonomy" id="39325"/>
    <lineage>
        <taxon>Eukaryota</taxon>
        <taxon>Viridiplantae</taxon>
        <taxon>Streptophyta</taxon>
        <taxon>Embryophyta</taxon>
        <taxon>Tracheophyta</taxon>
        <taxon>Spermatophyta</taxon>
        <taxon>Magnoliopsida</taxon>
        <taxon>Ranunculales</taxon>
        <taxon>Circaeasteraceae</taxon>
        <taxon>Kingdonia</taxon>
    </lineage>
</organism>
<keyword evidence="2" id="KW-1185">Reference proteome</keyword>
<reference evidence="1 2" key="1">
    <citation type="journal article" date="2020" name="IScience">
        <title>Genome Sequencing of the Endangered Kingdonia uniflora (Circaeasteraceae, Ranunculales) Reveals Potential Mechanisms of Evolutionary Specialization.</title>
        <authorList>
            <person name="Sun Y."/>
            <person name="Deng T."/>
            <person name="Zhang A."/>
            <person name="Moore M.J."/>
            <person name="Landis J.B."/>
            <person name="Lin N."/>
            <person name="Zhang H."/>
            <person name="Zhang X."/>
            <person name="Huang J."/>
            <person name="Zhang X."/>
            <person name="Sun H."/>
            <person name="Wang H."/>
        </authorList>
    </citation>
    <scope>NUCLEOTIDE SEQUENCE [LARGE SCALE GENOMIC DNA]</scope>
    <source>
        <strain evidence="1">TB1705</strain>
        <tissue evidence="1">Leaf</tissue>
    </source>
</reference>
<feature type="non-terminal residue" evidence="1">
    <location>
        <position position="1"/>
    </location>
</feature>
<evidence type="ECO:0000313" key="2">
    <source>
        <dbReference type="Proteomes" id="UP000541444"/>
    </source>
</evidence>
<dbReference type="Proteomes" id="UP000541444">
    <property type="component" value="Unassembled WGS sequence"/>
</dbReference>
<proteinExistence type="predicted"/>
<accession>A0A7J7N166</accession>
<dbReference type="EMBL" id="JACGCM010001144">
    <property type="protein sequence ID" value="KAF6160939.1"/>
    <property type="molecule type" value="Genomic_DNA"/>
</dbReference>
<comment type="caution">
    <text evidence="1">The sequence shown here is derived from an EMBL/GenBank/DDBJ whole genome shotgun (WGS) entry which is preliminary data.</text>
</comment>
<name>A0A7J7N166_9MAGN</name>
<gene>
    <name evidence="1" type="ORF">GIB67_007580</name>
</gene>
<sequence length="152" mass="17673">FRVSIDGLELHISSNDIQHAFGLCEPVSPNALFIEWPPVLDRFPPKWEIEEELLFTGKKKGSYLRRKNLSYPICLFHMIAHRNIIPQVRNKNVLVRYMLYLAYIIHKGHNVNLVHIIMHELILTANPIIQARTLPYNMFISQLLTLKGVCDS</sequence>